<proteinExistence type="predicted"/>
<organism evidence="2 3">
    <name type="scientific">Raoultella planticola</name>
    <name type="common">Klebsiella planticola</name>
    <dbReference type="NCBI Taxonomy" id="575"/>
    <lineage>
        <taxon>Bacteria</taxon>
        <taxon>Pseudomonadati</taxon>
        <taxon>Pseudomonadota</taxon>
        <taxon>Gammaproteobacteria</taxon>
        <taxon>Enterobacterales</taxon>
        <taxon>Enterobacteriaceae</taxon>
        <taxon>Klebsiella/Raoultella group</taxon>
        <taxon>Raoultella</taxon>
    </lineage>
</organism>
<feature type="domain" description="FAD-dependent urate hydroxylase HpyO/Asp monooxygenase CreE-like FAD/NAD(P)-binding" evidence="1">
    <location>
        <begin position="9"/>
        <end position="75"/>
    </location>
</feature>
<dbReference type="Pfam" id="PF13454">
    <property type="entry name" value="NAD_binding_9"/>
    <property type="match status" value="1"/>
</dbReference>
<reference evidence="2 3" key="1">
    <citation type="submission" date="2019-03" db="EMBL/GenBank/DDBJ databases">
        <authorList>
            <consortium name="Pathogen Informatics"/>
        </authorList>
    </citation>
    <scope>NUCLEOTIDE SEQUENCE [LARGE SCALE GENOMIC DNA]</scope>
    <source>
        <strain evidence="2 3">NCTC12998</strain>
    </source>
</reference>
<dbReference type="PANTHER" id="PTHR40254:SF1">
    <property type="entry name" value="BLR0577 PROTEIN"/>
    <property type="match status" value="1"/>
</dbReference>
<dbReference type="InterPro" id="IPR052189">
    <property type="entry name" value="L-asp_N-monooxygenase_NS-form"/>
</dbReference>
<evidence type="ECO:0000259" key="1">
    <source>
        <dbReference type="Pfam" id="PF13454"/>
    </source>
</evidence>
<protein>
    <submittedName>
        <fullName evidence="2">Uncharacterized protein conserved in bacteria</fullName>
    </submittedName>
</protein>
<gene>
    <name evidence="2" type="ORF">NCTC12998_06892</name>
</gene>
<dbReference type="PANTHER" id="PTHR40254">
    <property type="entry name" value="BLR0577 PROTEIN"/>
    <property type="match status" value="1"/>
</dbReference>
<name>A0A485CZU3_RAOPL</name>
<accession>A0A485CZU3</accession>
<evidence type="ECO:0000313" key="3">
    <source>
        <dbReference type="Proteomes" id="UP000345637"/>
    </source>
</evidence>
<dbReference type="InterPro" id="IPR038732">
    <property type="entry name" value="HpyO/CreE_NAD-binding"/>
</dbReference>
<dbReference type="EMBL" id="CAADJE010000037">
    <property type="protein sequence ID" value="VFS90021.1"/>
    <property type="molecule type" value="Genomic_DNA"/>
</dbReference>
<sequence>MRLSALAPPGIYTLFSLLKYQQPLAVTVYEQARQAGVGMPYSDEENSRMMLANIASIEIPPILCTYIDWAETAKQGASCPLWRQR</sequence>
<evidence type="ECO:0000313" key="2">
    <source>
        <dbReference type="EMBL" id="VFS90021.1"/>
    </source>
</evidence>
<dbReference type="Proteomes" id="UP000345637">
    <property type="component" value="Unassembled WGS sequence"/>
</dbReference>
<dbReference type="AlphaFoldDB" id="A0A485CZU3"/>